<dbReference type="RefSeq" id="WP_186283071.1">
    <property type="nucleotide sequence ID" value="NZ_JACMSF010000015.1"/>
</dbReference>
<organism evidence="3 4">
    <name type="scientific">Streptomyces cupreus</name>
    <dbReference type="NCBI Taxonomy" id="2759956"/>
    <lineage>
        <taxon>Bacteria</taxon>
        <taxon>Bacillati</taxon>
        <taxon>Actinomycetota</taxon>
        <taxon>Actinomycetes</taxon>
        <taxon>Kitasatosporales</taxon>
        <taxon>Streptomycetaceae</taxon>
        <taxon>Streptomyces</taxon>
    </lineage>
</organism>
<evidence type="ECO:0000256" key="1">
    <source>
        <dbReference type="SAM" id="MobiDB-lite"/>
    </source>
</evidence>
<proteinExistence type="predicted"/>
<feature type="compositionally biased region" description="Basic and acidic residues" evidence="1">
    <location>
        <begin position="183"/>
        <end position="193"/>
    </location>
</feature>
<dbReference type="Pfam" id="PF24623">
    <property type="entry name" value="Phage_zn_bind_8"/>
    <property type="match status" value="1"/>
</dbReference>
<reference evidence="3 4" key="1">
    <citation type="submission" date="2020-08" db="EMBL/GenBank/DDBJ databases">
        <title>Streptomyces sp. PSKA01 genome sequencing and assembly.</title>
        <authorList>
            <person name="Mandal S."/>
            <person name="Maiti P.K."/>
            <person name="Das P."/>
        </authorList>
    </citation>
    <scope>NUCLEOTIDE SEQUENCE [LARGE SCALE GENOMIC DNA]</scope>
    <source>
        <strain evidence="3 4">PSKA01</strain>
    </source>
</reference>
<dbReference type="AlphaFoldDB" id="A0A7X1M9W1"/>
<keyword evidence="4" id="KW-1185">Reference proteome</keyword>
<protein>
    <recommendedName>
        <fullName evidence="2">DNA-binding phage zinc finger domain-containing protein</fullName>
    </recommendedName>
</protein>
<gene>
    <name evidence="3" type="ORF">H4N64_16525</name>
</gene>
<accession>A0A7X1M9W1</accession>
<feature type="region of interest" description="Disordered" evidence="1">
    <location>
        <begin position="150"/>
        <end position="201"/>
    </location>
</feature>
<name>A0A7X1M9W1_9ACTN</name>
<evidence type="ECO:0000259" key="2">
    <source>
        <dbReference type="Pfam" id="PF24623"/>
    </source>
</evidence>
<feature type="domain" description="DNA-binding phage zinc finger" evidence="2">
    <location>
        <begin position="137"/>
        <end position="184"/>
    </location>
</feature>
<sequence length="219" mass="23405">MTPAETAELLGLCAAFDRRTIGRTDVAAWTTVLADIDLTAAKAAVTAHYATETRWIMPADIRQAVRQHRADTAADIQGPGLPAEIPDADPDNIPAYLAAIRNQRHRAADGLPTRRPIAELVSGVGRPVPPEVEDVKRPGPLGTVCAKCSAPVGRSCRTPSGAERAPHSARRGEAADPEAEAAEAARRQGAARDRLKRMTPAERAQLDAFQQQLAEEYAP</sequence>
<feature type="compositionally biased region" description="Basic and acidic residues" evidence="1">
    <location>
        <begin position="164"/>
        <end position="174"/>
    </location>
</feature>
<evidence type="ECO:0000313" key="4">
    <source>
        <dbReference type="Proteomes" id="UP000584670"/>
    </source>
</evidence>
<dbReference type="Proteomes" id="UP000584670">
    <property type="component" value="Unassembled WGS sequence"/>
</dbReference>
<dbReference type="EMBL" id="JACMSF010000015">
    <property type="protein sequence ID" value="MBC2903186.1"/>
    <property type="molecule type" value="Genomic_DNA"/>
</dbReference>
<comment type="caution">
    <text evidence="3">The sequence shown here is derived from an EMBL/GenBank/DDBJ whole genome shotgun (WGS) entry which is preliminary data.</text>
</comment>
<dbReference type="InterPro" id="IPR056911">
    <property type="entry name" value="Phage_Znf_bind_put"/>
</dbReference>
<evidence type="ECO:0000313" key="3">
    <source>
        <dbReference type="EMBL" id="MBC2903186.1"/>
    </source>
</evidence>